<dbReference type="Pfam" id="PF04059">
    <property type="entry name" value="RRM_2"/>
    <property type="match status" value="1"/>
</dbReference>
<reference evidence="3 4" key="1">
    <citation type="submission" date="2024-02" db="EMBL/GenBank/DDBJ databases">
        <authorList>
            <person name="Chen Y."/>
            <person name="Shah S."/>
            <person name="Dougan E. K."/>
            <person name="Thang M."/>
            <person name="Chan C."/>
        </authorList>
    </citation>
    <scope>NUCLEOTIDE SEQUENCE [LARGE SCALE GENOMIC DNA]</scope>
</reference>
<dbReference type="EMBL" id="CAXAMM010043876">
    <property type="protein sequence ID" value="CAK9112133.1"/>
    <property type="molecule type" value="Genomic_DNA"/>
</dbReference>
<keyword evidence="4" id="KW-1185">Reference proteome</keyword>
<comment type="caution">
    <text evidence="3">The sequence shown here is derived from an EMBL/GenBank/DDBJ whole genome shotgun (WGS) entry which is preliminary data.</text>
</comment>
<feature type="non-terminal residue" evidence="3">
    <location>
        <position position="295"/>
    </location>
</feature>
<dbReference type="InterPro" id="IPR035979">
    <property type="entry name" value="RBD_domain_sf"/>
</dbReference>
<evidence type="ECO:0000259" key="2">
    <source>
        <dbReference type="Pfam" id="PF04059"/>
    </source>
</evidence>
<evidence type="ECO:0000256" key="1">
    <source>
        <dbReference type="SAM" id="MobiDB-lite"/>
    </source>
</evidence>
<feature type="region of interest" description="Disordered" evidence="1">
    <location>
        <begin position="1"/>
        <end position="23"/>
    </location>
</feature>
<dbReference type="InterPro" id="IPR007201">
    <property type="entry name" value="Mei2-like_Rrm_C"/>
</dbReference>
<feature type="domain" description="Mei2-like C-terminal RNA recognition motif" evidence="2">
    <location>
        <begin position="136"/>
        <end position="229"/>
    </location>
</feature>
<proteinExistence type="predicted"/>
<gene>
    <name evidence="3" type="ORF">SCF082_LOCUS52005</name>
</gene>
<protein>
    <submittedName>
        <fullName evidence="3">Protein MEI2-like 4 (AML4) (MEI2-like protein 4)</fullName>
    </submittedName>
</protein>
<evidence type="ECO:0000313" key="4">
    <source>
        <dbReference type="Proteomes" id="UP001642464"/>
    </source>
</evidence>
<dbReference type="InterPro" id="IPR012677">
    <property type="entry name" value="Nucleotide-bd_a/b_plait_sf"/>
</dbReference>
<sequence length="295" mass="33262">MEMSKMLVKSDNHSDAESTTLVETSDIETIETCSSRPLSPRSSVADPAVQDGNVIVKSSFIDFDDQCLRHHYRRLRRVMSDSVLTGWLDVPEVYEAGKFSDERVQKQQPVDPEPTTKSTECGKASQGKDCGQGQERTTVMLRNLPNNYSRDMFLELLDEQGLGGLYDFVYLPCDFCRDANLGYAFVNLVDGEAVKHAWSSFDGFSNWSLPTSKVCQVGWSGPHQGFKAHVERYRNSPVMHKSVPDTYKPVIFKDGVRKPFPRPTKKVKAQGNEEFRNGDFEAALEKYALALRSLE</sequence>
<dbReference type="Gene3D" id="3.30.70.330">
    <property type="match status" value="1"/>
</dbReference>
<name>A0ABP0SIC7_9DINO</name>
<dbReference type="Proteomes" id="UP001642464">
    <property type="component" value="Unassembled WGS sequence"/>
</dbReference>
<evidence type="ECO:0000313" key="3">
    <source>
        <dbReference type="EMBL" id="CAK9112133.1"/>
    </source>
</evidence>
<feature type="region of interest" description="Disordered" evidence="1">
    <location>
        <begin position="100"/>
        <end position="134"/>
    </location>
</feature>
<organism evidence="3 4">
    <name type="scientific">Durusdinium trenchii</name>
    <dbReference type="NCBI Taxonomy" id="1381693"/>
    <lineage>
        <taxon>Eukaryota</taxon>
        <taxon>Sar</taxon>
        <taxon>Alveolata</taxon>
        <taxon>Dinophyceae</taxon>
        <taxon>Suessiales</taxon>
        <taxon>Symbiodiniaceae</taxon>
        <taxon>Durusdinium</taxon>
    </lineage>
</organism>
<dbReference type="SUPFAM" id="SSF54928">
    <property type="entry name" value="RNA-binding domain, RBD"/>
    <property type="match status" value="1"/>
</dbReference>
<accession>A0ABP0SIC7</accession>